<evidence type="ECO:0000313" key="1">
    <source>
        <dbReference type="EMBL" id="MCH6162807.1"/>
    </source>
</evidence>
<name>A0ABS9T2R3_9ACTN</name>
<dbReference type="EMBL" id="JAKWJU010000002">
    <property type="protein sequence ID" value="MCH6162807.1"/>
    <property type="molecule type" value="Genomic_DNA"/>
</dbReference>
<proteinExistence type="predicted"/>
<gene>
    <name evidence="1" type="ORF">MMA15_21160</name>
</gene>
<reference evidence="1" key="1">
    <citation type="submission" date="2022-03" db="EMBL/GenBank/DDBJ databases">
        <authorList>
            <person name="Santos J.D.N."/>
            <person name="Kallscheuer N."/>
            <person name="Jogler C."/>
            <person name="Lage O.M."/>
        </authorList>
    </citation>
    <scope>NUCLEOTIDE SEQUENCE</scope>
    <source>
        <strain evidence="1">M600PL45_2</strain>
    </source>
</reference>
<protein>
    <submittedName>
        <fullName evidence="1">Uncharacterized protein</fullName>
    </submittedName>
</protein>
<keyword evidence="2" id="KW-1185">Reference proteome</keyword>
<dbReference type="Proteomes" id="UP001166784">
    <property type="component" value="Unassembled WGS sequence"/>
</dbReference>
<accession>A0ABS9T2R3</accession>
<reference evidence="1" key="2">
    <citation type="journal article" date="2023" name="Int. J. Syst. Evol. Microbiol.">
        <title>Streptomyces marispadix sp. nov., isolated from marine beach sediment of the Northern Coast of Portugal.</title>
        <authorList>
            <person name="dos Santos J.D.N."/>
            <person name="Vitorino I.R."/>
            <person name="Kallscheuer N."/>
            <person name="Srivastava A."/>
            <person name="Krautwurst S."/>
            <person name="Marz M."/>
            <person name="Jogler C."/>
            <person name="Lobo Da Cunha A."/>
            <person name="Catita J."/>
            <person name="Goncalves H."/>
            <person name="Gonzalez I."/>
            <person name="Reyes F."/>
            <person name="Lage O.M."/>
        </authorList>
    </citation>
    <scope>NUCLEOTIDE SEQUENCE</scope>
    <source>
        <strain evidence="1">M600PL45_2</strain>
    </source>
</reference>
<comment type="caution">
    <text evidence="1">The sequence shown here is derived from an EMBL/GenBank/DDBJ whole genome shotgun (WGS) entry which is preliminary data.</text>
</comment>
<evidence type="ECO:0000313" key="2">
    <source>
        <dbReference type="Proteomes" id="UP001166784"/>
    </source>
</evidence>
<sequence>MKTTLIMRNTANPSRTTLAHLQDADELTTRAVAEEEAESLDGLPAQTANPGRTVLDDELAGEDGLVDMYAG</sequence>
<organism evidence="1 2">
    <name type="scientific">Streptomyces marispadix</name>
    <dbReference type="NCBI Taxonomy" id="2922868"/>
    <lineage>
        <taxon>Bacteria</taxon>
        <taxon>Bacillati</taxon>
        <taxon>Actinomycetota</taxon>
        <taxon>Actinomycetes</taxon>
        <taxon>Kitasatosporales</taxon>
        <taxon>Streptomycetaceae</taxon>
        <taxon>Streptomyces</taxon>
    </lineage>
</organism>
<dbReference type="RefSeq" id="WP_241061708.1">
    <property type="nucleotide sequence ID" value="NZ_JAKWJU010000002.1"/>
</dbReference>